<proteinExistence type="predicted"/>
<evidence type="ECO:0000313" key="2">
    <source>
        <dbReference type="EMBL" id="CAH2254445.1"/>
    </source>
</evidence>
<keyword evidence="1" id="KW-0812">Transmembrane</keyword>
<accession>A0A8S4S7J2</accession>
<dbReference type="Proteomes" id="UP000838756">
    <property type="component" value="Unassembled WGS sequence"/>
</dbReference>
<dbReference type="AlphaFoldDB" id="A0A8S4S7J2"/>
<feature type="transmembrane region" description="Helical" evidence="1">
    <location>
        <begin position="48"/>
        <end position="69"/>
    </location>
</feature>
<dbReference type="EMBL" id="CAKXAJ010026074">
    <property type="protein sequence ID" value="CAH2254445.1"/>
    <property type="molecule type" value="Genomic_DNA"/>
</dbReference>
<evidence type="ECO:0000313" key="3">
    <source>
        <dbReference type="Proteomes" id="UP000838756"/>
    </source>
</evidence>
<comment type="caution">
    <text evidence="2">The sequence shown here is derived from an EMBL/GenBank/DDBJ whole genome shotgun (WGS) entry which is preliminary data.</text>
</comment>
<evidence type="ECO:0000256" key="1">
    <source>
        <dbReference type="SAM" id="Phobius"/>
    </source>
</evidence>
<sequence length="74" mass="8522">MKFLSPECKLGIAEKQYRGCKLGIAGKQYRGCKPGFAAKRCYKRNLFFFNYAEILPLWIHPIVVSYIGVPISRH</sequence>
<keyword evidence="1" id="KW-1133">Transmembrane helix</keyword>
<name>A0A8S4S7J2_9NEOP</name>
<protein>
    <submittedName>
        <fullName evidence="2">Jg20287 protein</fullName>
    </submittedName>
</protein>
<reference evidence="2" key="1">
    <citation type="submission" date="2022-03" db="EMBL/GenBank/DDBJ databases">
        <authorList>
            <person name="Lindestad O."/>
        </authorList>
    </citation>
    <scope>NUCLEOTIDE SEQUENCE</scope>
</reference>
<gene>
    <name evidence="2" type="primary">jg20287</name>
    <name evidence="2" type="ORF">PAEG_LOCUS22660</name>
</gene>
<keyword evidence="1" id="KW-0472">Membrane</keyword>
<keyword evidence="3" id="KW-1185">Reference proteome</keyword>
<organism evidence="2 3">
    <name type="scientific">Pararge aegeria aegeria</name>
    <dbReference type="NCBI Taxonomy" id="348720"/>
    <lineage>
        <taxon>Eukaryota</taxon>
        <taxon>Metazoa</taxon>
        <taxon>Ecdysozoa</taxon>
        <taxon>Arthropoda</taxon>
        <taxon>Hexapoda</taxon>
        <taxon>Insecta</taxon>
        <taxon>Pterygota</taxon>
        <taxon>Neoptera</taxon>
        <taxon>Endopterygota</taxon>
        <taxon>Lepidoptera</taxon>
        <taxon>Glossata</taxon>
        <taxon>Ditrysia</taxon>
        <taxon>Papilionoidea</taxon>
        <taxon>Nymphalidae</taxon>
        <taxon>Satyrinae</taxon>
        <taxon>Satyrini</taxon>
        <taxon>Parargina</taxon>
        <taxon>Pararge</taxon>
    </lineage>
</organism>